<dbReference type="PROSITE" id="PS51837">
    <property type="entry name" value="LITAF"/>
    <property type="match status" value="1"/>
</dbReference>
<comment type="similarity">
    <text evidence="2">Belongs to the CDIP1/LITAF family.</text>
</comment>
<feature type="domain" description="LITAF" evidence="8">
    <location>
        <begin position="39"/>
        <end position="121"/>
    </location>
</feature>
<proteinExistence type="inferred from homology"/>
<comment type="subcellular location">
    <subcellularLocation>
        <location evidence="1">Membrane</location>
        <topology evidence="1">Peripheral membrane protein</topology>
    </subcellularLocation>
</comment>
<dbReference type="Pfam" id="PF10601">
    <property type="entry name" value="zf-LITAF-like"/>
    <property type="match status" value="1"/>
</dbReference>
<evidence type="ECO:0000256" key="6">
    <source>
        <dbReference type="SAM" id="MobiDB-lite"/>
    </source>
</evidence>
<evidence type="ECO:0000313" key="9">
    <source>
        <dbReference type="EMBL" id="CEO53935.1"/>
    </source>
</evidence>
<dbReference type="AlphaFoldDB" id="A0A0B7KG97"/>
<dbReference type="GO" id="GO:0008270">
    <property type="term" value="F:zinc ion binding"/>
    <property type="evidence" value="ECO:0007669"/>
    <property type="project" value="TreeGrafter"/>
</dbReference>
<keyword evidence="4" id="KW-0862">Zinc</keyword>
<keyword evidence="7" id="KW-1133">Transmembrane helix</keyword>
<keyword evidence="5 7" id="KW-0472">Membrane</keyword>
<name>A0A0B7KG97_BIOOC</name>
<evidence type="ECO:0000256" key="5">
    <source>
        <dbReference type="ARBA" id="ARBA00023136"/>
    </source>
</evidence>
<feature type="region of interest" description="Disordered" evidence="6">
    <location>
        <begin position="1"/>
        <end position="21"/>
    </location>
</feature>
<evidence type="ECO:0000256" key="7">
    <source>
        <dbReference type="SAM" id="Phobius"/>
    </source>
</evidence>
<reference evidence="9" key="1">
    <citation type="submission" date="2015-01" db="EMBL/GenBank/DDBJ databases">
        <authorList>
            <person name="Durling Mikael"/>
        </authorList>
    </citation>
    <scope>NUCLEOTIDE SEQUENCE</scope>
</reference>
<feature type="region of interest" description="Disordered" evidence="6">
    <location>
        <begin position="129"/>
        <end position="151"/>
    </location>
</feature>
<accession>A0A0B7KG97</accession>
<evidence type="ECO:0000256" key="3">
    <source>
        <dbReference type="ARBA" id="ARBA00022723"/>
    </source>
</evidence>
<keyword evidence="3" id="KW-0479">Metal-binding</keyword>
<dbReference type="GO" id="GO:0016020">
    <property type="term" value="C:membrane"/>
    <property type="evidence" value="ECO:0007669"/>
    <property type="project" value="UniProtKB-SubCell"/>
</dbReference>
<feature type="transmembrane region" description="Helical" evidence="7">
    <location>
        <begin position="79"/>
        <end position="101"/>
    </location>
</feature>
<gene>
    <name evidence="9" type="ORF">BN869_000009993_1</name>
</gene>
<evidence type="ECO:0000256" key="1">
    <source>
        <dbReference type="ARBA" id="ARBA00004170"/>
    </source>
</evidence>
<sequence length="151" mass="16540">MATQDQVLPVPPPTYETQSTKGGANVPVHFDTSNGHPAGAPQMVTPLASLGDHPQFIDCPFCNRRAQTRLNKKGGSMQIVVGAVLCLFCVCLTCLPCILHWCENTEYYCTNCNQKLALRTYDGAMQVFSPPQPSRAAQPSQPEMQQATHYN</sequence>
<dbReference type="EMBL" id="CDPU01000039">
    <property type="protein sequence ID" value="CEO53935.1"/>
    <property type="molecule type" value="Genomic_DNA"/>
</dbReference>
<organism evidence="9">
    <name type="scientific">Bionectria ochroleuca</name>
    <name type="common">Gliocladium roseum</name>
    <dbReference type="NCBI Taxonomy" id="29856"/>
    <lineage>
        <taxon>Eukaryota</taxon>
        <taxon>Fungi</taxon>
        <taxon>Dikarya</taxon>
        <taxon>Ascomycota</taxon>
        <taxon>Pezizomycotina</taxon>
        <taxon>Sordariomycetes</taxon>
        <taxon>Hypocreomycetidae</taxon>
        <taxon>Hypocreales</taxon>
        <taxon>Bionectriaceae</taxon>
        <taxon>Clonostachys</taxon>
    </lineage>
</organism>
<evidence type="ECO:0000256" key="4">
    <source>
        <dbReference type="ARBA" id="ARBA00022833"/>
    </source>
</evidence>
<dbReference type="InterPro" id="IPR006629">
    <property type="entry name" value="LITAF"/>
</dbReference>
<dbReference type="SMART" id="SM00714">
    <property type="entry name" value="LITAF"/>
    <property type="match status" value="1"/>
</dbReference>
<evidence type="ECO:0000259" key="8">
    <source>
        <dbReference type="PROSITE" id="PS51837"/>
    </source>
</evidence>
<protein>
    <recommendedName>
        <fullName evidence="8">LITAF domain-containing protein</fullName>
    </recommendedName>
</protein>
<keyword evidence="7" id="KW-0812">Transmembrane</keyword>
<dbReference type="PANTHER" id="PTHR23292">
    <property type="entry name" value="LIPOPOLYSACCHARIDE-INDUCED TUMOR NECROSIS FACTOR-ALPHA FACTOR"/>
    <property type="match status" value="1"/>
</dbReference>
<dbReference type="PANTHER" id="PTHR23292:SF6">
    <property type="entry name" value="FI16602P1-RELATED"/>
    <property type="match status" value="1"/>
</dbReference>
<dbReference type="InterPro" id="IPR037519">
    <property type="entry name" value="LITAF_fam"/>
</dbReference>
<evidence type="ECO:0000256" key="2">
    <source>
        <dbReference type="ARBA" id="ARBA00005975"/>
    </source>
</evidence>